<keyword evidence="3 5" id="KW-0479">Metal-binding</keyword>
<evidence type="ECO:0000256" key="2">
    <source>
        <dbReference type="ARBA" id="ARBA00022596"/>
    </source>
</evidence>
<evidence type="ECO:0000256" key="1">
    <source>
        <dbReference type="ARBA" id="ARBA00010748"/>
    </source>
</evidence>
<dbReference type="Proteomes" id="UP001238179">
    <property type="component" value="Chromosome"/>
</dbReference>
<name>A0AA48GH74_9BACT</name>
<dbReference type="HAMAP" id="MF_00213">
    <property type="entry name" value="HypA_HybF"/>
    <property type="match status" value="1"/>
</dbReference>
<dbReference type="GO" id="GO:0051604">
    <property type="term" value="P:protein maturation"/>
    <property type="evidence" value="ECO:0007669"/>
    <property type="project" value="InterPro"/>
</dbReference>
<dbReference type="RefSeq" id="WP_316415718.1">
    <property type="nucleotide sequence ID" value="NZ_AP027080.1"/>
</dbReference>
<comment type="similarity">
    <text evidence="1 5">Belongs to the HypA/HybF family.</text>
</comment>
<dbReference type="PROSITE" id="PS01249">
    <property type="entry name" value="HYPA"/>
    <property type="match status" value="1"/>
</dbReference>
<dbReference type="GO" id="GO:0016151">
    <property type="term" value="F:nickel cation binding"/>
    <property type="evidence" value="ECO:0007669"/>
    <property type="project" value="UniProtKB-UniRule"/>
</dbReference>
<feature type="binding site" evidence="5">
    <location>
        <position position="92"/>
    </location>
    <ligand>
        <name>Zn(2+)</name>
        <dbReference type="ChEBI" id="CHEBI:29105"/>
    </ligand>
</feature>
<accession>A0AA48GH74</accession>
<dbReference type="EMBL" id="AP027080">
    <property type="protein sequence ID" value="BDU72806.1"/>
    <property type="molecule type" value="Genomic_DNA"/>
</dbReference>
<keyword evidence="7" id="KW-1185">Reference proteome</keyword>
<dbReference type="PIRSF" id="PIRSF004761">
    <property type="entry name" value="Hydrgn_mat_HypA"/>
    <property type="match status" value="1"/>
</dbReference>
<keyword evidence="2 5" id="KW-0533">Nickel</keyword>
<dbReference type="InterPro" id="IPR020538">
    <property type="entry name" value="Hydgase_Ni_incorp_HypA/HybF_CS"/>
</dbReference>
<dbReference type="NCBIfam" id="TIGR00100">
    <property type="entry name" value="hypA"/>
    <property type="match status" value="1"/>
</dbReference>
<dbReference type="Gene3D" id="3.30.2320.80">
    <property type="match status" value="1"/>
</dbReference>
<evidence type="ECO:0000256" key="4">
    <source>
        <dbReference type="ARBA" id="ARBA00022833"/>
    </source>
</evidence>
<feature type="binding site" evidence="5">
    <location>
        <position position="2"/>
    </location>
    <ligand>
        <name>Ni(2+)</name>
        <dbReference type="ChEBI" id="CHEBI:49786"/>
    </ligand>
</feature>
<protein>
    <recommendedName>
        <fullName evidence="5">Hydrogenase maturation factor HypA</fullName>
    </recommendedName>
</protein>
<feature type="binding site" evidence="5">
    <location>
        <position position="73"/>
    </location>
    <ligand>
        <name>Zn(2+)</name>
        <dbReference type="ChEBI" id="CHEBI:29105"/>
    </ligand>
</feature>
<dbReference type="PANTHER" id="PTHR34535">
    <property type="entry name" value="HYDROGENASE MATURATION FACTOR HYPA"/>
    <property type="match status" value="1"/>
</dbReference>
<dbReference type="KEGG" id="msil:METEAL_19800"/>
<dbReference type="AlphaFoldDB" id="A0AA48GH74"/>
<reference evidence="7" key="1">
    <citation type="journal article" date="2023" name="Int. J. Syst. Evol. Microbiol.">
        <title>Mesoterricola silvestris gen. nov., sp. nov., Mesoterricola sediminis sp. nov., Geothrix oryzae sp. nov., Geothrix edaphica sp. nov., Geothrix rubra sp. nov., and Geothrix limicola sp. nov., six novel members of Acidobacteriota isolated from soils.</title>
        <authorList>
            <person name="Itoh H."/>
            <person name="Sugisawa Y."/>
            <person name="Mise K."/>
            <person name="Xu Z."/>
            <person name="Kuniyasu M."/>
            <person name="Ushijima N."/>
            <person name="Kawano K."/>
            <person name="Kobayashi E."/>
            <person name="Shiratori Y."/>
            <person name="Masuda Y."/>
            <person name="Senoo K."/>
        </authorList>
    </citation>
    <scope>NUCLEOTIDE SEQUENCE [LARGE SCALE GENOMIC DNA]</scope>
    <source>
        <strain evidence="7">W79</strain>
    </source>
</reference>
<keyword evidence="4 5" id="KW-0862">Zinc</keyword>
<sequence length="113" mass="11790">MHELSLMAGMLGIIAGEARGQGFTRVSRIVLEIGALSGVEPEALRFAFDVSARGTVAEGAELEIEETEGRAQCGACGHTVPVRGTWGGCPACGTDALKVIAGKETRVKYLDVD</sequence>
<proteinExistence type="inferred from homology"/>
<evidence type="ECO:0000313" key="6">
    <source>
        <dbReference type="EMBL" id="BDU72806.1"/>
    </source>
</evidence>
<dbReference type="GO" id="GO:0008270">
    <property type="term" value="F:zinc ion binding"/>
    <property type="evidence" value="ECO:0007669"/>
    <property type="project" value="UniProtKB-UniRule"/>
</dbReference>
<feature type="binding site" evidence="5">
    <location>
        <position position="76"/>
    </location>
    <ligand>
        <name>Zn(2+)</name>
        <dbReference type="ChEBI" id="CHEBI:29105"/>
    </ligand>
</feature>
<feature type="binding site" evidence="5">
    <location>
        <position position="89"/>
    </location>
    <ligand>
        <name>Zn(2+)</name>
        <dbReference type="ChEBI" id="CHEBI:29105"/>
    </ligand>
</feature>
<comment type="function">
    <text evidence="5">Involved in the maturation of [NiFe] hydrogenases. Required for nickel insertion into the metal center of the hydrogenase.</text>
</comment>
<dbReference type="PANTHER" id="PTHR34535:SF3">
    <property type="entry name" value="HYDROGENASE MATURATION FACTOR HYPA"/>
    <property type="match status" value="1"/>
</dbReference>
<gene>
    <name evidence="6" type="primary">hypA2</name>
    <name evidence="5" type="synonym">hypA</name>
    <name evidence="6" type="ORF">METEAL_19800</name>
</gene>
<evidence type="ECO:0000256" key="5">
    <source>
        <dbReference type="HAMAP-Rule" id="MF_00213"/>
    </source>
</evidence>
<dbReference type="InterPro" id="IPR000688">
    <property type="entry name" value="HypA/HybF"/>
</dbReference>
<dbReference type="Pfam" id="PF01155">
    <property type="entry name" value="HypA"/>
    <property type="match status" value="1"/>
</dbReference>
<evidence type="ECO:0000256" key="3">
    <source>
        <dbReference type="ARBA" id="ARBA00022723"/>
    </source>
</evidence>
<organism evidence="6 7">
    <name type="scientific">Mesoterricola silvestris</name>
    <dbReference type="NCBI Taxonomy" id="2927979"/>
    <lineage>
        <taxon>Bacteria</taxon>
        <taxon>Pseudomonadati</taxon>
        <taxon>Acidobacteriota</taxon>
        <taxon>Holophagae</taxon>
        <taxon>Holophagales</taxon>
        <taxon>Holophagaceae</taxon>
        <taxon>Mesoterricola</taxon>
    </lineage>
</organism>
<evidence type="ECO:0000313" key="7">
    <source>
        <dbReference type="Proteomes" id="UP001238179"/>
    </source>
</evidence>